<keyword evidence="1" id="KW-0812">Transmembrane</keyword>
<accession>A0ABY9MAD6</accession>
<feature type="transmembrane region" description="Helical" evidence="1">
    <location>
        <begin position="95"/>
        <end position="116"/>
    </location>
</feature>
<keyword evidence="1" id="KW-1133">Transmembrane helix</keyword>
<evidence type="ECO:0000259" key="2">
    <source>
        <dbReference type="Pfam" id="PF23127"/>
    </source>
</evidence>
<keyword evidence="4" id="KW-1185">Reference proteome</keyword>
<sequence length="508" mass="58151">MARGRGEKEQDSIAFWIVALCGIALVLGSTLWLVASNRIVFYTAPWFHLLGRPWGWLPFDYTQQVAFDLEAMYRLARRFPTRIGFIDWISYAHTALRPLSVVLTGWVLLIGARLFLRRTRSQNLQRKMSPELLVRELMHFTTDIAPIACIQKQLVQDKLKRWRRQVSPMEVLQRAKVNGVPAIEPGRRLNEERFSQYLASYTFIEVPGPGGKVERIRHSKYLGRQIVDLAVDARNADRAFVDRLSSVGKAMFALLAPGAFNGAEGRAEAEQVVRALNWSAYGTREGMARLDLPIVQEMFDRYRDHTSVKQLLQMHHWEYTFLFELQQLAGRSSKIGSWRYVWLRPMDRILFFVLDTHGRHTPHAESAVAVMGQHPFERLSLEEGFLPLCEVHDKDRERGEVGTKMPIIFVAEVVRGFKEEFDAWVNGVDDDHQDQMWKSKDVWTMARQTLEPEVVPLVPPPEAITEDSDFDHFAAEQLRIMQASEDQKIREALAEAGEPGAAPGAAKS</sequence>
<dbReference type="RefSeq" id="WP_306951954.1">
    <property type="nucleotide sequence ID" value="NZ_CP132977.1"/>
</dbReference>
<feature type="transmembrane region" description="Helical" evidence="1">
    <location>
        <begin position="12"/>
        <end position="35"/>
    </location>
</feature>
<keyword evidence="3" id="KW-0614">Plasmid</keyword>
<dbReference type="EMBL" id="CP132977">
    <property type="protein sequence ID" value="WMD23986.1"/>
    <property type="molecule type" value="Genomic_DNA"/>
</dbReference>
<evidence type="ECO:0000256" key="1">
    <source>
        <dbReference type="SAM" id="Phobius"/>
    </source>
</evidence>
<dbReference type="Pfam" id="PF23127">
    <property type="entry name" value="DotM_C"/>
    <property type="match status" value="1"/>
</dbReference>
<protein>
    <recommendedName>
        <fullName evidence="2">DotM C-terminal cytoplasmic domain-containing protein</fullName>
    </recommendedName>
</protein>
<feature type="domain" description="DotM C-terminal cytoplasmic" evidence="2">
    <location>
        <begin position="241"/>
        <end position="377"/>
    </location>
</feature>
<dbReference type="Proteomes" id="UP001234798">
    <property type="component" value="Plasmid unnamed"/>
</dbReference>
<gene>
    <name evidence="3" type="ORF">RAS12_30605</name>
</gene>
<proteinExistence type="predicted"/>
<evidence type="ECO:0000313" key="3">
    <source>
        <dbReference type="EMBL" id="WMD23986.1"/>
    </source>
</evidence>
<keyword evidence="1" id="KW-0472">Membrane</keyword>
<name>A0ABY9MAD6_9BURK</name>
<reference evidence="3 4" key="1">
    <citation type="submission" date="2023-08" db="EMBL/GenBank/DDBJ databases">
        <title>Achromobacter seleniivolatilans sp. nov., isolated from seleniferous soil.</title>
        <authorList>
            <person name="Zhang S."/>
            <person name="Li K."/>
            <person name="Peng J."/>
            <person name="Zhao Q."/>
            <person name="Wang H."/>
            <person name="Guo Y."/>
        </authorList>
    </citation>
    <scope>NUCLEOTIDE SEQUENCE [LARGE SCALE GENOMIC DNA]</scope>
    <source>
        <strain evidence="3 4">R39</strain>
        <plasmid evidence="3 4">unnamed</plasmid>
    </source>
</reference>
<dbReference type="InterPro" id="IPR056464">
    <property type="entry name" value="DotM_C"/>
</dbReference>
<geneLocation type="plasmid" evidence="3 4">
    <name>unnamed</name>
</geneLocation>
<evidence type="ECO:0000313" key="4">
    <source>
        <dbReference type="Proteomes" id="UP001234798"/>
    </source>
</evidence>
<organism evidence="3 4">
    <name type="scientific">Achromobacter seleniivolatilans</name>
    <dbReference type="NCBI Taxonomy" id="3047478"/>
    <lineage>
        <taxon>Bacteria</taxon>
        <taxon>Pseudomonadati</taxon>
        <taxon>Pseudomonadota</taxon>
        <taxon>Betaproteobacteria</taxon>
        <taxon>Burkholderiales</taxon>
        <taxon>Alcaligenaceae</taxon>
        <taxon>Achromobacter</taxon>
    </lineage>
</organism>